<proteinExistence type="predicted"/>
<dbReference type="GO" id="GO:0005743">
    <property type="term" value="C:mitochondrial inner membrane"/>
    <property type="evidence" value="ECO:0007669"/>
    <property type="project" value="TreeGrafter"/>
</dbReference>
<dbReference type="GO" id="GO:1902600">
    <property type="term" value="P:proton transmembrane transport"/>
    <property type="evidence" value="ECO:0007669"/>
    <property type="project" value="TreeGrafter"/>
</dbReference>
<organism evidence="1 2">
    <name type="scientific">Roridomyces roridus</name>
    <dbReference type="NCBI Taxonomy" id="1738132"/>
    <lineage>
        <taxon>Eukaryota</taxon>
        <taxon>Fungi</taxon>
        <taxon>Dikarya</taxon>
        <taxon>Basidiomycota</taxon>
        <taxon>Agaricomycotina</taxon>
        <taxon>Agaricomycetes</taxon>
        <taxon>Agaricomycetidae</taxon>
        <taxon>Agaricales</taxon>
        <taxon>Marasmiineae</taxon>
        <taxon>Mycenaceae</taxon>
        <taxon>Roridomyces</taxon>
    </lineage>
</organism>
<evidence type="ECO:0000313" key="2">
    <source>
        <dbReference type="Proteomes" id="UP001221142"/>
    </source>
</evidence>
<dbReference type="Proteomes" id="UP001221142">
    <property type="component" value="Unassembled WGS sequence"/>
</dbReference>
<dbReference type="InterPro" id="IPR018786">
    <property type="entry name" value="Mit_KHE1"/>
</dbReference>
<dbReference type="AlphaFoldDB" id="A0AAD7C5P0"/>
<dbReference type="PANTHER" id="PTHR28062">
    <property type="entry name" value="K+-H+ EXCHANGE-LIKE PROTEIN"/>
    <property type="match status" value="1"/>
</dbReference>
<dbReference type="Pfam" id="PF10173">
    <property type="entry name" value="Mit_KHE1"/>
    <property type="match status" value="1"/>
</dbReference>
<accession>A0AAD7C5P0</accession>
<evidence type="ECO:0000313" key="1">
    <source>
        <dbReference type="EMBL" id="KAJ7639398.1"/>
    </source>
</evidence>
<reference evidence="1" key="1">
    <citation type="submission" date="2023-03" db="EMBL/GenBank/DDBJ databases">
        <title>Massive genome expansion in bonnet fungi (Mycena s.s.) driven by repeated elements and novel gene families across ecological guilds.</title>
        <authorList>
            <consortium name="Lawrence Berkeley National Laboratory"/>
            <person name="Harder C.B."/>
            <person name="Miyauchi S."/>
            <person name="Viragh M."/>
            <person name="Kuo A."/>
            <person name="Thoen E."/>
            <person name="Andreopoulos B."/>
            <person name="Lu D."/>
            <person name="Skrede I."/>
            <person name="Drula E."/>
            <person name="Henrissat B."/>
            <person name="Morin E."/>
            <person name="Kohler A."/>
            <person name="Barry K."/>
            <person name="LaButti K."/>
            <person name="Morin E."/>
            <person name="Salamov A."/>
            <person name="Lipzen A."/>
            <person name="Mereny Z."/>
            <person name="Hegedus B."/>
            <person name="Baldrian P."/>
            <person name="Stursova M."/>
            <person name="Weitz H."/>
            <person name="Taylor A."/>
            <person name="Grigoriev I.V."/>
            <person name="Nagy L.G."/>
            <person name="Martin F."/>
            <person name="Kauserud H."/>
        </authorList>
    </citation>
    <scope>NUCLEOTIDE SEQUENCE</scope>
    <source>
        <strain evidence="1">9284</strain>
    </source>
</reference>
<keyword evidence="2" id="KW-1185">Reference proteome</keyword>
<gene>
    <name evidence="1" type="ORF">FB45DRAFT_739359</name>
</gene>
<dbReference type="PANTHER" id="PTHR28062:SF1">
    <property type="entry name" value="TRANSMEMBRANE PROTEIN"/>
    <property type="match status" value="1"/>
</dbReference>
<name>A0AAD7C5P0_9AGAR</name>
<protein>
    <submittedName>
        <fullName evidence="1">Mitochondrial K+-H+ exchange-related-domain-containing protein</fullName>
    </submittedName>
</protein>
<dbReference type="GO" id="GO:0006813">
    <property type="term" value="P:potassium ion transport"/>
    <property type="evidence" value="ECO:0007669"/>
    <property type="project" value="TreeGrafter"/>
</dbReference>
<comment type="caution">
    <text evidence="1">The sequence shown here is derived from an EMBL/GenBank/DDBJ whole genome shotgun (WGS) entry which is preliminary data.</text>
</comment>
<dbReference type="EMBL" id="JARKIF010000005">
    <property type="protein sequence ID" value="KAJ7639398.1"/>
    <property type="molecule type" value="Genomic_DNA"/>
</dbReference>
<sequence length="245" mass="28123">MRIIALPLRINASRSVPTFYSFRITAPPPRPPPPRTILTRWMPEEGFSKWAEKTWAAFGTAEKGTLKQRAFTLGERLMDRLDFEESNLKTLDLSMAPPPLDARSIPLLYPPKAISGPQSLDNLRTLVKDRIPVHQRGILTYVFFAILSAPLKLIPIIPNFPFYFCAWRTWSHWKAMRAARYIHGLLENNRIVPEPYKALDALYEGATLTHETLEHAVRLLDMGVEEQKELSRAHEQVLARVDKDK</sequence>